<dbReference type="SUPFAM" id="SSF47055">
    <property type="entry name" value="TAF(II)230 TBP-binding fragment"/>
    <property type="match status" value="1"/>
</dbReference>
<dbReference type="SUPFAM" id="SSF47370">
    <property type="entry name" value="Bromodomain"/>
    <property type="match status" value="1"/>
</dbReference>
<gene>
    <name evidence="11" type="ORF">URODEC1_LOCUS7696</name>
</gene>
<sequence>MGDNMSPAVSAADDEDEEDYEEPGGGNDLLGFMFGNVDDRGDLDADYLDEDVKEHLFALADELGQSLEGIDLIRPSLAPSDPSEQDYDDKAEDAVDFEDIDEEYDGPEVEATTEEDNVLSRKVYFSSNAAYALVSSTVSVFDDENYDEDDETTNGIELHVNGVEQNCSSDVLTEQPVKGPSNVMDSEYEILQKEMGTEEGHAGSKTADSSLPVLCIEDGSVILRFCEIFDIQEPARKRKAGHHRHPINKELRIAKYADIVEEDEEVFLRSSIHNSSNLRHIKMDEDFVESDSDESVSDVTLWLNDSCRSEQPMKDSHQDILIAQQSPVCPDLYALEHDDWENYIIWDDSPLATESQCCLKSCVIYEESVNTHSEDHAKDFGHPTGCCIAKSKIRGSPVIMQPFGFIKMPAASNYDAPENSYQTLTKETAQDKNNLDHTEPNIIAGTLNTKTMQCLNSLYSLNRELLEGSWWDNIIWEPSEDTLKPKLIFDLKDDQMLFEILDENKVDLIHSHAPARSVLSQSGQSSASSGEKFDNRSISWSEHFNISNDEFYSNWKLWQQAKSFTKNGASTRIKVVHSAPAQKLQTMKPKLSNKEIVNFHRPKAKWYPHENKIAAQLQGAAFSYGQMTAVLMTLGGKGFKLVVNADETPVSVKLKVSKKLEFKPSERIKLFCSGKELQDDISLVMQNVCPNSVLHVVRTEVNLWPKAQKLPGEGKPLRPPAAFRKKTDLSVKDGHVFLMEYCEERPLLLSNAGMGARLCTYYQKTSPADETATSLQKNSDGLGAVLAVDPADISPFLGDIHSGSHQSCLETNMYRSPIFPHQVSSTDYLLVRSAKGVLSLRRIDKLYAVGQQEPHVEVFSPGTKTVQNYLLNRMLVYVYREFRARERSHVISQIRADELPIQSPLTDVIVRRRLKHCAELKKGPNGHSFWTQKPDFQVPSEEELKRLLAPESVCCYESMQAGLYRLKQLGIVNLTHPVGLASVMNQLPDEAMELSTAENIERELQITSWNLTSNFVACANEDRKNIDKLEITGFGDPSGLGLGFSYVKKKTAAAKGTPVTGTDADLRRLSNDAARQLLLKFGIPEEQIDKLTRWDRINMVRKLSSEKAISGITINEAPVSKFARRHGMSFMQLQQQSREKCQEVWDRQVESLSAVDHVENGSGIEANSDLDSFAGDLENLLDAEEFDDEDTSKAGLRNYRRCPTRTQIGEIEDDDEETSLVKKLLEDDGNNTKRQNQPVEMTNYGTSIYDRGAIKSKQSESGQMIKSSCHSSALTPKGSTATEVKEARNSFAEGRLPLKRKAALTFDGNDILLVKRSALEMDGLKEKRQCGRNDALLCGACGQLGHIRPNRLCPKNWEDQENSGMVTNSIKSNSLVSPEVFETEGPEGIEKTKSVPVKFKCGAPQRSSERNMSPSGSLVSVEGIMDATDFRSIGKDNKILKSNKMTFDGYPPDTLKASVVFRPPAELGKNIPCKKITIKQPKVLVHQERHVDLSASEDKSREDWCDREPGWMNSLHESRSSLEGKSSSNRITIENDESFITFRGTRDTQEQMRIETGIHEKREEGLRKAKKTMEKRKPESGDDALLDHRPYMNERRAPERHRASKRCRGGGVKLSNILEKVVDQLRRNTAISYLFLKPVLKKDAPDYFDIVKRPMDLGTIRDKVRKMEYRNRKAFRHDVEQIAVNAHAYNDNRHRYIPPLADELLKMCDQLLGESVELLDDAEGAIDD</sequence>
<organism evidence="11 12">
    <name type="scientific">Urochloa decumbens</name>
    <dbReference type="NCBI Taxonomy" id="240449"/>
    <lineage>
        <taxon>Eukaryota</taxon>
        <taxon>Viridiplantae</taxon>
        <taxon>Streptophyta</taxon>
        <taxon>Embryophyta</taxon>
        <taxon>Tracheophyta</taxon>
        <taxon>Spermatophyta</taxon>
        <taxon>Magnoliopsida</taxon>
        <taxon>Liliopsida</taxon>
        <taxon>Poales</taxon>
        <taxon>Poaceae</taxon>
        <taxon>PACMAD clade</taxon>
        <taxon>Panicoideae</taxon>
        <taxon>Panicodae</taxon>
        <taxon>Paniceae</taxon>
        <taxon>Melinidinae</taxon>
        <taxon>Urochloa</taxon>
    </lineage>
</organism>
<proteinExistence type="predicted"/>
<dbReference type="SMART" id="SM00213">
    <property type="entry name" value="UBQ"/>
    <property type="match status" value="1"/>
</dbReference>
<feature type="region of interest" description="Disordered" evidence="8">
    <location>
        <begin position="1"/>
        <end position="31"/>
    </location>
</feature>
<dbReference type="PANTHER" id="PTHR13900">
    <property type="entry name" value="TRANSCRIPTION INITIATION FACTOR TFIID"/>
    <property type="match status" value="1"/>
</dbReference>
<feature type="domain" description="Ubiquitin-like" evidence="10">
    <location>
        <begin position="627"/>
        <end position="697"/>
    </location>
</feature>
<dbReference type="InterPro" id="IPR000626">
    <property type="entry name" value="Ubiquitin-like_dom"/>
</dbReference>
<dbReference type="Gene3D" id="1.10.1100.10">
    <property type="entry name" value="TAFII-230 TBP-binding domain"/>
    <property type="match status" value="1"/>
</dbReference>
<dbReference type="Pfam" id="PF12157">
    <property type="entry name" value="DUF3591"/>
    <property type="match status" value="1"/>
</dbReference>
<dbReference type="SUPFAM" id="SSF54236">
    <property type="entry name" value="Ubiquitin-like"/>
    <property type="match status" value="1"/>
</dbReference>
<dbReference type="PROSITE" id="PS50014">
    <property type="entry name" value="BROMODOMAIN_2"/>
    <property type="match status" value="1"/>
</dbReference>
<evidence type="ECO:0000256" key="1">
    <source>
        <dbReference type="ARBA" id="ARBA00004123"/>
    </source>
</evidence>
<feature type="region of interest" description="Disordered" evidence="8">
    <location>
        <begin position="1565"/>
        <end position="1586"/>
    </location>
</feature>
<dbReference type="SMART" id="SM00297">
    <property type="entry name" value="BROMO"/>
    <property type="match status" value="1"/>
</dbReference>
<dbReference type="InterPro" id="IPR009067">
    <property type="entry name" value="TAF_II_230-bd"/>
</dbReference>
<dbReference type="InterPro" id="IPR029071">
    <property type="entry name" value="Ubiquitin-like_domsf"/>
</dbReference>
<feature type="compositionally biased region" description="Acidic residues" evidence="8">
    <location>
        <begin position="12"/>
        <end position="22"/>
    </location>
</feature>
<reference evidence="11" key="1">
    <citation type="submission" date="2024-10" db="EMBL/GenBank/DDBJ databases">
        <authorList>
            <person name="Ryan C."/>
        </authorList>
    </citation>
    <scope>NUCLEOTIDE SEQUENCE [LARGE SCALE GENOMIC DNA]</scope>
</reference>
<evidence type="ECO:0000313" key="12">
    <source>
        <dbReference type="Proteomes" id="UP001497457"/>
    </source>
</evidence>
<dbReference type="FunFam" id="3.10.20.90:FF:000223">
    <property type="entry name" value="Transcription initiation factor TFIID subunit 1"/>
    <property type="match status" value="1"/>
</dbReference>
<dbReference type="Gene3D" id="1.20.920.10">
    <property type="entry name" value="Bromodomain-like"/>
    <property type="match status" value="1"/>
</dbReference>
<keyword evidence="4" id="KW-0804">Transcription</keyword>
<evidence type="ECO:0000256" key="5">
    <source>
        <dbReference type="ARBA" id="ARBA00023242"/>
    </source>
</evidence>
<evidence type="ECO:0000256" key="2">
    <source>
        <dbReference type="ARBA" id="ARBA00023015"/>
    </source>
</evidence>
<accession>A0ABC8VX90</accession>
<dbReference type="InterPro" id="IPR036741">
    <property type="entry name" value="TAFII-230_TBP-bd_sf"/>
</dbReference>
<dbReference type="InterPro" id="IPR036427">
    <property type="entry name" value="Bromodomain-like_sf"/>
</dbReference>
<evidence type="ECO:0000313" key="11">
    <source>
        <dbReference type="EMBL" id="CAL4898326.1"/>
    </source>
</evidence>
<dbReference type="Pfam" id="PF09247">
    <property type="entry name" value="TBP-binding"/>
    <property type="match status" value="1"/>
</dbReference>
<evidence type="ECO:0000256" key="7">
    <source>
        <dbReference type="PROSITE-ProRule" id="PRU00035"/>
    </source>
</evidence>
<evidence type="ECO:0000259" key="10">
    <source>
        <dbReference type="PROSITE" id="PS50053"/>
    </source>
</evidence>
<keyword evidence="2" id="KW-0805">Transcription regulation</keyword>
<evidence type="ECO:0000256" key="8">
    <source>
        <dbReference type="SAM" id="MobiDB-lite"/>
    </source>
</evidence>
<name>A0ABC8VX90_9POAL</name>
<evidence type="ECO:0000259" key="9">
    <source>
        <dbReference type="PROSITE" id="PS50014"/>
    </source>
</evidence>
<dbReference type="InterPro" id="IPR040240">
    <property type="entry name" value="TAF1"/>
</dbReference>
<dbReference type="InterPro" id="IPR001487">
    <property type="entry name" value="Bromodomain"/>
</dbReference>
<dbReference type="PROSITE" id="PS50053">
    <property type="entry name" value="UBIQUITIN_2"/>
    <property type="match status" value="1"/>
</dbReference>
<dbReference type="EMBL" id="OZ075121">
    <property type="protein sequence ID" value="CAL4898326.1"/>
    <property type="molecule type" value="Genomic_DNA"/>
</dbReference>
<keyword evidence="12" id="KW-1185">Reference proteome</keyword>
<dbReference type="Proteomes" id="UP001497457">
    <property type="component" value="Chromosome 11b"/>
</dbReference>
<dbReference type="Pfam" id="PF00439">
    <property type="entry name" value="Bromodomain"/>
    <property type="match status" value="1"/>
</dbReference>
<evidence type="ECO:0000256" key="6">
    <source>
        <dbReference type="ARBA" id="ARBA00040102"/>
    </source>
</evidence>
<feature type="domain" description="Bromo" evidence="9">
    <location>
        <begin position="1627"/>
        <end position="1697"/>
    </location>
</feature>
<comment type="subcellular location">
    <subcellularLocation>
        <location evidence="1">Nucleus</location>
    </subcellularLocation>
</comment>
<dbReference type="PANTHER" id="PTHR13900:SF0">
    <property type="entry name" value="TRANSCRIPTION INITIATION FACTOR TFIID SUBUNIT 1"/>
    <property type="match status" value="1"/>
</dbReference>
<dbReference type="GO" id="GO:0005634">
    <property type="term" value="C:nucleus"/>
    <property type="evidence" value="ECO:0007669"/>
    <property type="project" value="UniProtKB-SubCell"/>
</dbReference>
<keyword evidence="5" id="KW-0539">Nucleus</keyword>
<evidence type="ECO:0000256" key="3">
    <source>
        <dbReference type="ARBA" id="ARBA00023117"/>
    </source>
</evidence>
<dbReference type="PRINTS" id="PR00503">
    <property type="entry name" value="BROMODOMAIN"/>
</dbReference>
<dbReference type="Pfam" id="PF00240">
    <property type="entry name" value="ubiquitin"/>
    <property type="match status" value="1"/>
</dbReference>
<keyword evidence="3 7" id="KW-0103">Bromodomain</keyword>
<evidence type="ECO:0000256" key="4">
    <source>
        <dbReference type="ARBA" id="ARBA00023163"/>
    </source>
</evidence>
<dbReference type="Gene3D" id="3.10.20.90">
    <property type="entry name" value="Phosphatidylinositol 3-kinase Catalytic Subunit, Chain A, domain 1"/>
    <property type="match status" value="1"/>
</dbReference>
<dbReference type="InterPro" id="IPR022591">
    <property type="entry name" value="TAF1_HAT_dom"/>
</dbReference>
<protein>
    <recommendedName>
        <fullName evidence="6">Transcription initiation factor TFIID subunit 1</fullName>
    </recommendedName>
</protein>